<dbReference type="PANTHER" id="PTHR24421:SF10">
    <property type="entry name" value="NITRATE_NITRITE SENSOR PROTEIN NARQ"/>
    <property type="match status" value="1"/>
</dbReference>
<dbReference type="PANTHER" id="PTHR24421">
    <property type="entry name" value="NITRATE/NITRITE SENSOR PROTEIN NARX-RELATED"/>
    <property type="match status" value="1"/>
</dbReference>
<feature type="transmembrane region" description="Helical" evidence="10">
    <location>
        <begin position="133"/>
        <end position="151"/>
    </location>
</feature>
<keyword evidence="14" id="KW-1185">Reference proteome</keyword>
<evidence type="ECO:0000313" key="14">
    <source>
        <dbReference type="Proteomes" id="UP000309174"/>
    </source>
</evidence>
<feature type="domain" description="Signal transduction histidine kinase subgroup 3 dimerisation and phosphoacceptor" evidence="12">
    <location>
        <begin position="187"/>
        <end position="252"/>
    </location>
</feature>
<dbReference type="Gene3D" id="1.20.5.1930">
    <property type="match status" value="1"/>
</dbReference>
<feature type="transmembrane region" description="Helical" evidence="10">
    <location>
        <begin position="12"/>
        <end position="28"/>
    </location>
</feature>
<dbReference type="RefSeq" id="WP_138647219.1">
    <property type="nucleotide sequence ID" value="NZ_VCKW01000123.1"/>
</dbReference>
<dbReference type="InterPro" id="IPR036890">
    <property type="entry name" value="HATPase_C_sf"/>
</dbReference>
<evidence type="ECO:0000256" key="3">
    <source>
        <dbReference type="ARBA" id="ARBA00022553"/>
    </source>
</evidence>
<comment type="catalytic activity">
    <reaction evidence="1">
        <text>ATP + protein L-histidine = ADP + protein N-phospho-L-histidine.</text>
        <dbReference type="EC" id="2.7.13.3"/>
    </reaction>
</comment>
<keyword evidence="3" id="KW-0597">Phosphoprotein</keyword>
<evidence type="ECO:0000256" key="4">
    <source>
        <dbReference type="ARBA" id="ARBA00022679"/>
    </source>
</evidence>
<dbReference type="InterPro" id="IPR003594">
    <property type="entry name" value="HATPase_dom"/>
</dbReference>
<dbReference type="Gene3D" id="3.30.565.10">
    <property type="entry name" value="Histidine kinase-like ATPase, C-terminal domain"/>
    <property type="match status" value="1"/>
</dbReference>
<keyword evidence="6 13" id="KW-0418">Kinase</keyword>
<keyword evidence="10" id="KW-0812">Transmembrane</keyword>
<feature type="region of interest" description="Disordered" evidence="9">
    <location>
        <begin position="389"/>
        <end position="413"/>
    </location>
</feature>
<evidence type="ECO:0000313" key="13">
    <source>
        <dbReference type="EMBL" id="TMQ95075.1"/>
    </source>
</evidence>
<name>A0A5C4J853_9ACTN</name>
<dbReference type="OrthoDB" id="227596at2"/>
<dbReference type="GO" id="GO:0016020">
    <property type="term" value="C:membrane"/>
    <property type="evidence" value="ECO:0007669"/>
    <property type="project" value="InterPro"/>
</dbReference>
<feature type="transmembrane region" description="Helical" evidence="10">
    <location>
        <begin position="417"/>
        <end position="437"/>
    </location>
</feature>
<keyword evidence="10" id="KW-1133">Transmembrane helix</keyword>
<organism evidence="13 14">
    <name type="scientific">Actinomadura soli</name>
    <dbReference type="NCBI Taxonomy" id="2508997"/>
    <lineage>
        <taxon>Bacteria</taxon>
        <taxon>Bacillati</taxon>
        <taxon>Actinomycetota</taxon>
        <taxon>Actinomycetes</taxon>
        <taxon>Streptosporangiales</taxon>
        <taxon>Thermomonosporaceae</taxon>
        <taxon>Actinomadura</taxon>
    </lineage>
</organism>
<dbReference type="GO" id="GO:0000155">
    <property type="term" value="F:phosphorelay sensor kinase activity"/>
    <property type="evidence" value="ECO:0007669"/>
    <property type="project" value="InterPro"/>
</dbReference>
<feature type="domain" description="Histidine kinase/HSP90-like ATPase" evidence="11">
    <location>
        <begin position="295"/>
        <end position="388"/>
    </location>
</feature>
<feature type="transmembrane region" description="Helical" evidence="10">
    <location>
        <begin position="40"/>
        <end position="58"/>
    </location>
</feature>
<comment type="caution">
    <text evidence="13">The sequence shown here is derived from an EMBL/GenBank/DDBJ whole genome shotgun (WGS) entry which is preliminary data.</text>
</comment>
<evidence type="ECO:0000256" key="5">
    <source>
        <dbReference type="ARBA" id="ARBA00022741"/>
    </source>
</evidence>
<proteinExistence type="predicted"/>
<evidence type="ECO:0000256" key="6">
    <source>
        <dbReference type="ARBA" id="ARBA00022777"/>
    </source>
</evidence>
<dbReference type="InterPro" id="IPR050482">
    <property type="entry name" value="Sensor_HK_TwoCompSys"/>
</dbReference>
<dbReference type="CDD" id="cd16917">
    <property type="entry name" value="HATPase_UhpB-NarQ-NarX-like"/>
    <property type="match status" value="1"/>
</dbReference>
<keyword evidence="7" id="KW-0067">ATP-binding</keyword>
<dbReference type="GO" id="GO:0005524">
    <property type="term" value="F:ATP binding"/>
    <property type="evidence" value="ECO:0007669"/>
    <property type="project" value="UniProtKB-KW"/>
</dbReference>
<evidence type="ECO:0000259" key="12">
    <source>
        <dbReference type="Pfam" id="PF07730"/>
    </source>
</evidence>
<sequence length="523" mass="55518">MEYARRFPGGARAADLLLCLAITAPLLLPDHDGFAPTGLPLGWMRIAAAPLLALAVLISRRRPVAAAAVPAALGLAASPELHTAVGFAVAQVTLAFLLGHRAADRPPALWLFAGVLGAGGLALLAAPDADFEDGGTLVANVLLVFVLPWLAGQGMRQRAELDRAGWQLAERLERERHLVVHQARLRERARIATDMHDSLGHDLALIAVRAGGLKVAADTSPQGREAAEELRRSAAAAARRLHEVIQVLREGDETAPLRPAGESVAVLVHNAKASGIPVTLDDLLSDGDALPPMTERAIFRVVQEALTNAAKHAEGAPITVTMSRDGRNAVVTVTNDAPAVGTTPPVPPQNANGHGLIGLDERVRQAGGTLHAHPTAKGFTVTAHLPLSAGAPATPPRAASTTREHAATTRRTARRRALHTIGLPTAGITVLLLFMALNDHGTDSSLLEKHKYNELRIGESQQVVEDRLPARQLRPEHRPARPNGADECRYYGTDPDSFTPAYQLCFTAGRLSHKDKVVLSRVG</sequence>
<keyword evidence="5" id="KW-0547">Nucleotide-binding</keyword>
<evidence type="ECO:0000256" key="2">
    <source>
        <dbReference type="ARBA" id="ARBA00012438"/>
    </source>
</evidence>
<reference evidence="13 14" key="1">
    <citation type="submission" date="2019-05" db="EMBL/GenBank/DDBJ databases">
        <title>Draft genome sequence of Actinomadura sp. 14C53.</title>
        <authorList>
            <person name="Saricaoglu S."/>
            <person name="Isik K."/>
        </authorList>
    </citation>
    <scope>NUCLEOTIDE SEQUENCE [LARGE SCALE GENOMIC DNA]</scope>
    <source>
        <strain evidence="13 14">14C53</strain>
    </source>
</reference>
<accession>A0A5C4J853</accession>
<gene>
    <name evidence="13" type="ORF">ETD83_23000</name>
</gene>
<feature type="compositionally biased region" description="Low complexity" evidence="9">
    <location>
        <begin position="389"/>
        <end position="401"/>
    </location>
</feature>
<evidence type="ECO:0000256" key="9">
    <source>
        <dbReference type="SAM" id="MobiDB-lite"/>
    </source>
</evidence>
<protein>
    <recommendedName>
        <fullName evidence="2">histidine kinase</fullName>
        <ecNumber evidence="2">2.7.13.3</ecNumber>
    </recommendedName>
</protein>
<dbReference type="EMBL" id="VCKW01000123">
    <property type="protein sequence ID" value="TMQ95075.1"/>
    <property type="molecule type" value="Genomic_DNA"/>
</dbReference>
<keyword evidence="4" id="KW-0808">Transferase</keyword>
<keyword evidence="8" id="KW-0902">Two-component regulatory system</keyword>
<feature type="transmembrane region" description="Helical" evidence="10">
    <location>
        <begin position="108"/>
        <end position="127"/>
    </location>
</feature>
<evidence type="ECO:0000259" key="11">
    <source>
        <dbReference type="Pfam" id="PF02518"/>
    </source>
</evidence>
<evidence type="ECO:0000256" key="7">
    <source>
        <dbReference type="ARBA" id="ARBA00022840"/>
    </source>
</evidence>
<dbReference type="SUPFAM" id="SSF55874">
    <property type="entry name" value="ATPase domain of HSP90 chaperone/DNA topoisomerase II/histidine kinase"/>
    <property type="match status" value="1"/>
</dbReference>
<dbReference type="AlphaFoldDB" id="A0A5C4J853"/>
<evidence type="ECO:0000256" key="8">
    <source>
        <dbReference type="ARBA" id="ARBA00023012"/>
    </source>
</evidence>
<evidence type="ECO:0000256" key="10">
    <source>
        <dbReference type="SAM" id="Phobius"/>
    </source>
</evidence>
<keyword evidence="10" id="KW-0472">Membrane</keyword>
<dbReference type="Proteomes" id="UP000309174">
    <property type="component" value="Unassembled WGS sequence"/>
</dbReference>
<dbReference type="Pfam" id="PF02518">
    <property type="entry name" value="HATPase_c"/>
    <property type="match status" value="1"/>
</dbReference>
<dbReference type="GO" id="GO:0046983">
    <property type="term" value="F:protein dimerization activity"/>
    <property type="evidence" value="ECO:0007669"/>
    <property type="project" value="InterPro"/>
</dbReference>
<dbReference type="InterPro" id="IPR011712">
    <property type="entry name" value="Sig_transdc_His_kin_sub3_dim/P"/>
</dbReference>
<evidence type="ECO:0000256" key="1">
    <source>
        <dbReference type="ARBA" id="ARBA00000085"/>
    </source>
</evidence>
<dbReference type="Pfam" id="PF07730">
    <property type="entry name" value="HisKA_3"/>
    <property type="match status" value="1"/>
</dbReference>
<dbReference type="EC" id="2.7.13.3" evidence="2"/>